<feature type="transmembrane region" description="Helical" evidence="6">
    <location>
        <begin position="110"/>
        <end position="127"/>
    </location>
</feature>
<evidence type="ECO:0000256" key="4">
    <source>
        <dbReference type="ARBA" id="ARBA00022989"/>
    </source>
</evidence>
<keyword evidence="4 6" id="KW-1133">Transmembrane helix</keyword>
<keyword evidence="5 6" id="KW-0472">Membrane</keyword>
<reference evidence="7 8" key="1">
    <citation type="submission" date="2020-08" db="EMBL/GenBank/DDBJ databases">
        <title>Genomic Encyclopedia of Type Strains, Phase IV (KMG-IV): sequencing the most valuable type-strain genomes for metagenomic binning, comparative biology and taxonomic classification.</title>
        <authorList>
            <person name="Goeker M."/>
        </authorList>
    </citation>
    <scope>NUCLEOTIDE SEQUENCE [LARGE SCALE GENOMIC DNA]</scope>
    <source>
        <strain evidence="7 8">DSM 24194</strain>
    </source>
</reference>
<evidence type="ECO:0000256" key="5">
    <source>
        <dbReference type="ARBA" id="ARBA00023136"/>
    </source>
</evidence>
<dbReference type="PANTHER" id="PTHR10057:SF0">
    <property type="entry name" value="TRANSLOCATOR PROTEIN"/>
    <property type="match status" value="1"/>
</dbReference>
<accession>A0A839Z1G6</accession>
<dbReference type="InterPro" id="IPR038330">
    <property type="entry name" value="TspO/MBR-related_sf"/>
</dbReference>
<dbReference type="RefSeq" id="WP_183932774.1">
    <property type="nucleotide sequence ID" value="NZ_JACICF010000001.1"/>
</dbReference>
<keyword evidence="8" id="KW-1185">Reference proteome</keyword>
<dbReference type="PANTHER" id="PTHR10057">
    <property type="entry name" value="PERIPHERAL-TYPE BENZODIAZEPINE RECEPTOR"/>
    <property type="match status" value="1"/>
</dbReference>
<dbReference type="GO" id="GO:0033013">
    <property type="term" value="P:tetrapyrrole metabolic process"/>
    <property type="evidence" value="ECO:0007669"/>
    <property type="project" value="UniProtKB-ARBA"/>
</dbReference>
<comment type="similarity">
    <text evidence="2">Belongs to the TspO/BZRP family.</text>
</comment>
<feature type="transmembrane region" description="Helical" evidence="6">
    <location>
        <begin position="82"/>
        <end position="104"/>
    </location>
</feature>
<dbReference type="Pfam" id="PF03073">
    <property type="entry name" value="TspO_MBR"/>
    <property type="match status" value="1"/>
</dbReference>
<dbReference type="EMBL" id="JACICF010000001">
    <property type="protein sequence ID" value="MBB3763425.1"/>
    <property type="molecule type" value="Genomic_DNA"/>
</dbReference>
<evidence type="ECO:0000256" key="6">
    <source>
        <dbReference type="SAM" id="Phobius"/>
    </source>
</evidence>
<protein>
    <submittedName>
        <fullName evidence="7">Tryptophan-rich sensory protein</fullName>
    </submittedName>
</protein>
<gene>
    <name evidence="7" type="ORF">FHS50_000448</name>
</gene>
<keyword evidence="3 6" id="KW-0812">Transmembrane</keyword>
<dbReference type="GO" id="GO:0016020">
    <property type="term" value="C:membrane"/>
    <property type="evidence" value="ECO:0007669"/>
    <property type="project" value="UniProtKB-SubCell"/>
</dbReference>
<feature type="transmembrane region" description="Helical" evidence="6">
    <location>
        <begin position="12"/>
        <end position="30"/>
    </location>
</feature>
<feature type="transmembrane region" description="Helical" evidence="6">
    <location>
        <begin position="50"/>
        <end position="70"/>
    </location>
</feature>
<name>A0A839Z1G6_9SPHN</name>
<evidence type="ECO:0000313" key="7">
    <source>
        <dbReference type="EMBL" id="MBB3763425.1"/>
    </source>
</evidence>
<dbReference type="PIRSF" id="PIRSF005859">
    <property type="entry name" value="PBR"/>
    <property type="match status" value="1"/>
</dbReference>
<evidence type="ECO:0000256" key="1">
    <source>
        <dbReference type="ARBA" id="ARBA00004141"/>
    </source>
</evidence>
<dbReference type="Gene3D" id="1.20.1260.100">
    <property type="entry name" value="TspO/MBR protein"/>
    <property type="match status" value="1"/>
</dbReference>
<comment type="caution">
    <text evidence="7">The sequence shown here is derived from an EMBL/GenBank/DDBJ whole genome shotgun (WGS) entry which is preliminary data.</text>
</comment>
<organism evidence="7 8">
    <name type="scientific">Sphingomicrobium lutaoense</name>
    <dbReference type="NCBI Taxonomy" id="515949"/>
    <lineage>
        <taxon>Bacteria</taxon>
        <taxon>Pseudomonadati</taxon>
        <taxon>Pseudomonadota</taxon>
        <taxon>Alphaproteobacteria</taxon>
        <taxon>Sphingomonadales</taxon>
        <taxon>Sphingomonadaceae</taxon>
        <taxon>Sphingomicrobium</taxon>
    </lineage>
</organism>
<proteinExistence type="inferred from homology"/>
<evidence type="ECO:0000256" key="2">
    <source>
        <dbReference type="ARBA" id="ARBA00007524"/>
    </source>
</evidence>
<evidence type="ECO:0000313" key="8">
    <source>
        <dbReference type="Proteomes" id="UP000578569"/>
    </source>
</evidence>
<comment type="subcellular location">
    <subcellularLocation>
        <location evidence="1">Membrane</location>
        <topology evidence="1">Multi-pass membrane protein</topology>
    </subcellularLocation>
</comment>
<dbReference type="Proteomes" id="UP000578569">
    <property type="component" value="Unassembled WGS sequence"/>
</dbReference>
<evidence type="ECO:0000256" key="3">
    <source>
        <dbReference type="ARBA" id="ARBA00022692"/>
    </source>
</evidence>
<sequence>MTPSNRAIARRTLWLVPLIVIGGSLSGVAFSPDDWYRALEKPSFQPPSYLFGIVWPLLYAMMGLALAVVLAHPPGKERKVAVTLFLVQLALNFSWSCVFFGAHAISTAKWLLYAILVFASMTAGRFWRIRPLAGALMLPYLAWLIFAAVLNGAIERMNPGAGSPLFG</sequence>
<feature type="transmembrane region" description="Helical" evidence="6">
    <location>
        <begin position="134"/>
        <end position="154"/>
    </location>
</feature>
<dbReference type="FunFam" id="1.20.1260.100:FF:000001">
    <property type="entry name" value="translocator protein 2"/>
    <property type="match status" value="1"/>
</dbReference>
<dbReference type="AlphaFoldDB" id="A0A839Z1G6"/>
<dbReference type="CDD" id="cd15904">
    <property type="entry name" value="TSPO_MBR"/>
    <property type="match status" value="1"/>
</dbReference>
<dbReference type="InterPro" id="IPR004307">
    <property type="entry name" value="TspO_MBR"/>
</dbReference>